<evidence type="ECO:0000313" key="1">
    <source>
        <dbReference type="EMBL" id="VVD62926.1"/>
    </source>
</evidence>
<dbReference type="EMBL" id="CABPSK010000001">
    <property type="protein sequence ID" value="VVD62926.1"/>
    <property type="molecule type" value="Genomic_DNA"/>
</dbReference>
<proteinExistence type="predicted"/>
<protein>
    <submittedName>
        <fullName evidence="1">Uncharacterized protein</fullName>
    </submittedName>
</protein>
<gene>
    <name evidence="1" type="ORF">PPN31114_00197</name>
</gene>
<dbReference type="Proteomes" id="UP000366945">
    <property type="component" value="Unassembled WGS sequence"/>
</dbReference>
<sequence>MRAQLLDTLLLLGGFALKGNASSLKLKLLNPSAQNRLGNAEGAACIHVAIALFKNQCGSIAFELRGK</sequence>
<evidence type="ECO:0000313" key="2">
    <source>
        <dbReference type="Proteomes" id="UP000366945"/>
    </source>
</evidence>
<name>A0A5E4RI13_9BURK</name>
<reference evidence="1 2" key="1">
    <citation type="submission" date="2019-08" db="EMBL/GenBank/DDBJ databases">
        <authorList>
            <person name="Peeters C."/>
        </authorList>
    </citation>
    <scope>NUCLEOTIDE SEQUENCE [LARGE SCALE GENOMIC DNA]</scope>
    <source>
        <strain evidence="1 2">LMG 31114</strain>
    </source>
</reference>
<keyword evidence="2" id="KW-1185">Reference proteome</keyword>
<organism evidence="1 2">
    <name type="scientific">Pandoraea pneumonica</name>
    <dbReference type="NCBI Taxonomy" id="2508299"/>
    <lineage>
        <taxon>Bacteria</taxon>
        <taxon>Pseudomonadati</taxon>
        <taxon>Pseudomonadota</taxon>
        <taxon>Betaproteobacteria</taxon>
        <taxon>Burkholderiales</taxon>
        <taxon>Burkholderiaceae</taxon>
        <taxon>Pandoraea</taxon>
    </lineage>
</organism>
<accession>A0A5E4RI13</accession>
<dbReference type="AlphaFoldDB" id="A0A5E4RI13"/>